<dbReference type="Proteomes" id="UP000634529">
    <property type="component" value="Unassembled WGS sequence"/>
</dbReference>
<comment type="caution">
    <text evidence="1">The sequence shown here is derived from an EMBL/GenBank/DDBJ whole genome shotgun (WGS) entry which is preliminary data.</text>
</comment>
<organism evidence="1 2">
    <name type="scientific">Paenibacillus arenosi</name>
    <dbReference type="NCBI Taxonomy" id="2774142"/>
    <lineage>
        <taxon>Bacteria</taxon>
        <taxon>Bacillati</taxon>
        <taxon>Bacillota</taxon>
        <taxon>Bacilli</taxon>
        <taxon>Bacillales</taxon>
        <taxon>Paenibacillaceae</taxon>
        <taxon>Paenibacillus</taxon>
    </lineage>
</organism>
<name>A0ABR9B2B6_9BACL</name>
<proteinExistence type="predicted"/>
<reference evidence="1 2" key="1">
    <citation type="submission" date="2020-09" db="EMBL/GenBank/DDBJ databases">
        <title>Paenibacillus sp. CAU 1523 isolated from sand of Haeundae Beach.</title>
        <authorList>
            <person name="Kim W."/>
        </authorList>
    </citation>
    <scope>NUCLEOTIDE SEQUENCE [LARGE SCALE GENOMIC DNA]</scope>
    <source>
        <strain evidence="1 2">CAU 1523</strain>
    </source>
</reference>
<dbReference type="RefSeq" id="WP_192026803.1">
    <property type="nucleotide sequence ID" value="NZ_JACYTN010000024.1"/>
</dbReference>
<protein>
    <submittedName>
        <fullName evidence="1">Uncharacterized protein</fullName>
    </submittedName>
</protein>
<keyword evidence="2" id="KW-1185">Reference proteome</keyword>
<evidence type="ECO:0000313" key="1">
    <source>
        <dbReference type="EMBL" id="MBD8500514.1"/>
    </source>
</evidence>
<accession>A0ABR9B2B6</accession>
<dbReference type="EMBL" id="JACYTN010000024">
    <property type="protein sequence ID" value="MBD8500514.1"/>
    <property type="molecule type" value="Genomic_DNA"/>
</dbReference>
<evidence type="ECO:0000313" key="2">
    <source>
        <dbReference type="Proteomes" id="UP000634529"/>
    </source>
</evidence>
<sequence>MKKTSNTKTRLKLFAATLGIFVATAISPIKLEAYEYYGWWNDPLKLKTGITSGSYTIFATDGLQYGGKTFMFATAWKSAMGEWNDKTEAAIPYHGDVGGVERIRMDGYNHGMNGVDRLHLVGQ</sequence>
<gene>
    <name evidence="1" type="ORF">IFO66_19700</name>
</gene>